<accession>A0ABV6KIK3</accession>
<evidence type="ECO:0000313" key="1">
    <source>
        <dbReference type="EMBL" id="MFC0473157.1"/>
    </source>
</evidence>
<dbReference type="Proteomes" id="UP001589838">
    <property type="component" value="Unassembled WGS sequence"/>
</dbReference>
<name>A0ABV6KIK3_9BACI</name>
<organism evidence="1 2">
    <name type="scientific">Halalkalibacter kiskunsagensis</name>
    <dbReference type="NCBI Taxonomy" id="1548599"/>
    <lineage>
        <taxon>Bacteria</taxon>
        <taxon>Bacillati</taxon>
        <taxon>Bacillota</taxon>
        <taxon>Bacilli</taxon>
        <taxon>Bacillales</taxon>
        <taxon>Bacillaceae</taxon>
        <taxon>Halalkalibacter</taxon>
    </lineage>
</organism>
<evidence type="ECO:0000313" key="2">
    <source>
        <dbReference type="Proteomes" id="UP001589838"/>
    </source>
</evidence>
<keyword evidence="2" id="KW-1185">Reference proteome</keyword>
<protein>
    <submittedName>
        <fullName evidence="1">Uncharacterized protein</fullName>
    </submittedName>
</protein>
<proteinExistence type="predicted"/>
<comment type="caution">
    <text evidence="1">The sequence shown here is derived from an EMBL/GenBank/DDBJ whole genome shotgun (WGS) entry which is preliminary data.</text>
</comment>
<sequence length="133" mass="15484">MSNSKNDIQVVYRKDPKARQMQEVYWSKISNGLEEKRTVDDAIISPGNKLFQQMIGKQIMITTRANQLKILGQQFRPVFYGKVVFVTNGYITMDPVQVELPDKTDYYFTTPLHFPIERISNFAPFRFKKGKKG</sequence>
<gene>
    <name evidence="1" type="ORF">ACFFHM_22335</name>
</gene>
<dbReference type="EMBL" id="JBHLUX010000092">
    <property type="protein sequence ID" value="MFC0473157.1"/>
    <property type="molecule type" value="Genomic_DNA"/>
</dbReference>
<reference evidence="1 2" key="1">
    <citation type="submission" date="2024-09" db="EMBL/GenBank/DDBJ databases">
        <authorList>
            <person name="Sun Q."/>
            <person name="Mori K."/>
        </authorList>
    </citation>
    <scope>NUCLEOTIDE SEQUENCE [LARGE SCALE GENOMIC DNA]</scope>
    <source>
        <strain evidence="1 2">NCAIM B.02610</strain>
    </source>
</reference>
<dbReference type="RefSeq" id="WP_335960124.1">
    <property type="nucleotide sequence ID" value="NZ_JAXBLX010000008.1"/>
</dbReference>